<dbReference type="InterPro" id="IPR050088">
    <property type="entry name" value="IspD/TarI_cytidylyltransf_bact"/>
</dbReference>
<dbReference type="PROSITE" id="PS01295">
    <property type="entry name" value="ISPD"/>
    <property type="match status" value="1"/>
</dbReference>
<name>A0A2T2XC58_9FIRM</name>
<dbReference type="InterPro" id="IPR029044">
    <property type="entry name" value="Nucleotide-diphossugar_trans"/>
</dbReference>
<keyword evidence="3" id="KW-0414">Isoprene biosynthesis</keyword>
<dbReference type="GO" id="GO:0008299">
    <property type="term" value="P:isoprenoid biosynthetic process"/>
    <property type="evidence" value="ECO:0007669"/>
    <property type="project" value="UniProtKB-KW"/>
</dbReference>
<dbReference type="Gene3D" id="3.90.550.10">
    <property type="entry name" value="Spore Coat Polysaccharide Biosynthesis Protein SpsA, Chain A"/>
    <property type="match status" value="1"/>
</dbReference>
<protein>
    <submittedName>
        <fullName evidence="4">2-C-methyl-D-erythritol 4-phosphate cytidylyltransferase</fullName>
    </submittedName>
</protein>
<dbReference type="PANTHER" id="PTHR32125">
    <property type="entry name" value="2-C-METHYL-D-ERYTHRITOL 4-PHOSPHATE CYTIDYLYLTRANSFERASE, CHLOROPLASTIC"/>
    <property type="match status" value="1"/>
</dbReference>
<dbReference type="CDD" id="cd02516">
    <property type="entry name" value="CDP-ME_synthetase"/>
    <property type="match status" value="1"/>
</dbReference>
<keyword evidence="2 4" id="KW-0548">Nucleotidyltransferase</keyword>
<dbReference type="InterPro" id="IPR018294">
    <property type="entry name" value="ISPD_synthase_CS"/>
</dbReference>
<sequence length="244" mass="27276">MWCWRKGERIVRRWGLVVAAGGSHRMAHLGSKLWLNLAGHPALRWSLAHFIGGVKWDGGVIVCRPEDRVRVTDLLLSLGYRSWGVADGGVWRHASVQNGLSWLSDHGMESQDAVLVHDAARLLVDADLIDRVLEGVVQYGAAIPVVPIVDTVKRVREDGAFLEKTEDRARLTLAQTPQGFLSDVIGNAYRHWTLGIPTDDAQVVEQYGHEVAWVPGNVDNRKLTTPEDVAWFEWKVQNRHAQMG</sequence>
<dbReference type="Proteomes" id="UP000242972">
    <property type="component" value="Unassembled WGS sequence"/>
</dbReference>
<dbReference type="GO" id="GO:0050518">
    <property type="term" value="F:2-C-methyl-D-erythritol 4-phosphate cytidylyltransferase activity"/>
    <property type="evidence" value="ECO:0007669"/>
    <property type="project" value="TreeGrafter"/>
</dbReference>
<keyword evidence="1 4" id="KW-0808">Transferase</keyword>
<evidence type="ECO:0000256" key="3">
    <source>
        <dbReference type="ARBA" id="ARBA00023229"/>
    </source>
</evidence>
<dbReference type="SUPFAM" id="SSF53448">
    <property type="entry name" value="Nucleotide-diphospho-sugar transferases"/>
    <property type="match status" value="1"/>
</dbReference>
<reference evidence="4 5" key="1">
    <citation type="journal article" date="2014" name="BMC Genomics">
        <title>Comparison of environmental and isolate Sulfobacillus genomes reveals diverse carbon, sulfur, nitrogen, and hydrogen metabolisms.</title>
        <authorList>
            <person name="Justice N.B."/>
            <person name="Norman A."/>
            <person name="Brown C.T."/>
            <person name="Singh A."/>
            <person name="Thomas B.C."/>
            <person name="Banfield J.F."/>
        </authorList>
    </citation>
    <scope>NUCLEOTIDE SEQUENCE [LARGE SCALE GENOMIC DNA]</scope>
    <source>
        <strain evidence="4">AMDSBA4</strain>
    </source>
</reference>
<evidence type="ECO:0000313" key="5">
    <source>
        <dbReference type="Proteomes" id="UP000242972"/>
    </source>
</evidence>
<dbReference type="Pfam" id="PF01128">
    <property type="entry name" value="IspD"/>
    <property type="match status" value="1"/>
</dbReference>
<gene>
    <name evidence="4" type="ORF">C7B46_15850</name>
</gene>
<accession>A0A2T2XC58</accession>
<dbReference type="AlphaFoldDB" id="A0A2T2XC58"/>
<organism evidence="4 5">
    <name type="scientific">Sulfobacillus benefaciens</name>
    <dbReference type="NCBI Taxonomy" id="453960"/>
    <lineage>
        <taxon>Bacteria</taxon>
        <taxon>Bacillati</taxon>
        <taxon>Bacillota</taxon>
        <taxon>Clostridia</taxon>
        <taxon>Eubacteriales</taxon>
        <taxon>Clostridiales Family XVII. Incertae Sedis</taxon>
        <taxon>Sulfobacillus</taxon>
    </lineage>
</organism>
<dbReference type="InterPro" id="IPR034683">
    <property type="entry name" value="IspD/TarI"/>
</dbReference>
<evidence type="ECO:0000313" key="4">
    <source>
        <dbReference type="EMBL" id="PSR32094.1"/>
    </source>
</evidence>
<evidence type="ECO:0000256" key="1">
    <source>
        <dbReference type="ARBA" id="ARBA00022679"/>
    </source>
</evidence>
<dbReference type="EMBL" id="PXYW01000052">
    <property type="protein sequence ID" value="PSR32094.1"/>
    <property type="molecule type" value="Genomic_DNA"/>
</dbReference>
<comment type="caution">
    <text evidence="4">The sequence shown here is derived from an EMBL/GenBank/DDBJ whole genome shotgun (WGS) entry which is preliminary data.</text>
</comment>
<proteinExistence type="predicted"/>
<evidence type="ECO:0000256" key="2">
    <source>
        <dbReference type="ARBA" id="ARBA00022695"/>
    </source>
</evidence>
<dbReference type="PANTHER" id="PTHR32125:SF4">
    <property type="entry name" value="2-C-METHYL-D-ERYTHRITOL 4-PHOSPHATE CYTIDYLYLTRANSFERASE, CHLOROPLASTIC"/>
    <property type="match status" value="1"/>
</dbReference>